<organism evidence="1 2">
    <name type="scientific">Epicoccum nigrum</name>
    <name type="common">Soil fungus</name>
    <name type="synonym">Epicoccum purpurascens</name>
    <dbReference type="NCBI Taxonomy" id="105696"/>
    <lineage>
        <taxon>Eukaryota</taxon>
        <taxon>Fungi</taxon>
        <taxon>Dikarya</taxon>
        <taxon>Ascomycota</taxon>
        <taxon>Pezizomycotina</taxon>
        <taxon>Dothideomycetes</taxon>
        <taxon>Pleosporomycetidae</taxon>
        <taxon>Pleosporales</taxon>
        <taxon>Pleosporineae</taxon>
        <taxon>Didymellaceae</taxon>
        <taxon>Epicoccum</taxon>
    </lineage>
</organism>
<reference evidence="1 2" key="1">
    <citation type="journal article" date="2017" name="Genome Announc.">
        <title>Genome sequence of the saprophytic ascomycete Epicoccum nigrum ICMP 19927 strain isolated from New Zealand.</title>
        <authorList>
            <person name="Fokin M."/>
            <person name="Fleetwood D."/>
            <person name="Weir B.S."/>
            <person name="Villas-Boas S.G."/>
        </authorList>
    </citation>
    <scope>NUCLEOTIDE SEQUENCE [LARGE SCALE GENOMIC DNA]</scope>
    <source>
        <strain evidence="1 2">ICMP 19927</strain>
    </source>
</reference>
<dbReference type="EMBL" id="KZ107845">
    <property type="protein sequence ID" value="OSS48635.1"/>
    <property type="molecule type" value="Genomic_DNA"/>
</dbReference>
<dbReference type="STRING" id="105696.A0A1Y2LXK8"/>
<dbReference type="InParanoid" id="A0A1Y2LXK8"/>
<evidence type="ECO:0000313" key="1">
    <source>
        <dbReference type="EMBL" id="OSS48635.1"/>
    </source>
</evidence>
<dbReference type="PANTHER" id="PTHR35186">
    <property type="entry name" value="ANK_REP_REGION DOMAIN-CONTAINING PROTEIN"/>
    <property type="match status" value="1"/>
</dbReference>
<keyword evidence="2" id="KW-1185">Reference proteome</keyword>
<sequence>MIASGMTAPRPLKILKKKPSSELEQSSGSRKKLKWAKVVDTPLNDERLSVNIQVGGPATIIEINLCHTKSMCHYIRSHHEAMRKVANPRRCIGYLEIPQMYMHRFYVREKDLRIERHVSKMHSIFDAMRCDVENALDMNDQIRIAHRISRAILQYNDTPWLNSRWHLRDMRFFGLEDDLNEDTQKTLHVSSELSPPNNNSTTRCSMEDIQGTRNTVSDEIRYGINNMTLFFLGVALLEIAH</sequence>
<dbReference type="Proteomes" id="UP000193240">
    <property type="component" value="Unassembled WGS sequence"/>
</dbReference>
<name>A0A1Y2LXK8_EPING</name>
<dbReference type="AlphaFoldDB" id="A0A1Y2LXK8"/>
<dbReference type="PANTHER" id="PTHR35186:SF4">
    <property type="entry name" value="PRION-INHIBITION AND PROPAGATION HELO DOMAIN-CONTAINING PROTEIN"/>
    <property type="match status" value="1"/>
</dbReference>
<proteinExistence type="predicted"/>
<evidence type="ECO:0000313" key="2">
    <source>
        <dbReference type="Proteomes" id="UP000193240"/>
    </source>
</evidence>
<protein>
    <submittedName>
        <fullName evidence="1">Uncharacterized protein</fullName>
    </submittedName>
</protein>
<gene>
    <name evidence="1" type="ORF">B5807_06748</name>
</gene>
<accession>A0A1Y2LXK8</accession>